<dbReference type="KEGG" id="bcen:DM39_7123"/>
<sequence length="375" mass="41265">MSELNEFSRLIGALYDAPLDDARWRDVTMMIADFFDTHSCALQVRSEQGALLLGSTDNVSPDLARQYAEYYYQYDEWAREATLYPLDTVYFGNEIVADSVLERSECYDFMRAADMAQVVGGALALGGNEIGIIGVHRGWHAAAFDGTDRRKMQLLFPHLQRALAMRSAFRRHEIQRSMTEAALDKLAIAVLLVDRAGRIIHSNRAAVEILRRENGLFASSNFVRAASPATTQALLRLIDRACNAGTQPSINEPVGALAIERAGMRPLSVLVAPIRRDDAAVASSERIAMLIVRAPEENDARRNDTLRALFGFTAAEAALAGALADGLTLSDIAARHRVTLNTVRSQLKAVLRKSDTAKQSELVALVLRQTTGYMP</sequence>
<dbReference type="InterPro" id="IPR016032">
    <property type="entry name" value="Sig_transdc_resp-reg_C-effctor"/>
</dbReference>
<dbReference type="SUPFAM" id="SSF55785">
    <property type="entry name" value="PYP-like sensor domain (PAS domain)"/>
    <property type="match status" value="1"/>
</dbReference>
<gene>
    <name evidence="2" type="ORF">DM39_7123</name>
</gene>
<organism evidence="2 3">
    <name type="scientific">Burkholderia cenocepacia</name>
    <dbReference type="NCBI Taxonomy" id="95486"/>
    <lineage>
        <taxon>Bacteria</taxon>
        <taxon>Pseudomonadati</taxon>
        <taxon>Pseudomonadota</taxon>
        <taxon>Betaproteobacteria</taxon>
        <taxon>Burkholderiales</taxon>
        <taxon>Burkholderiaceae</taxon>
        <taxon>Burkholderia</taxon>
        <taxon>Burkholderia cepacia complex</taxon>
    </lineage>
</organism>
<dbReference type="GO" id="GO:0006355">
    <property type="term" value="P:regulation of DNA-templated transcription"/>
    <property type="evidence" value="ECO:0007669"/>
    <property type="project" value="InterPro"/>
</dbReference>
<name>A0AAN0RMQ8_9BURK</name>
<dbReference type="SMART" id="SM00421">
    <property type="entry name" value="HTH_LUXR"/>
    <property type="match status" value="1"/>
</dbReference>
<proteinExistence type="predicted"/>
<dbReference type="InterPro" id="IPR035965">
    <property type="entry name" value="PAS-like_dom_sf"/>
</dbReference>
<dbReference type="GO" id="GO:0003677">
    <property type="term" value="F:DNA binding"/>
    <property type="evidence" value="ECO:0007669"/>
    <property type="project" value="InterPro"/>
</dbReference>
<dbReference type="SUPFAM" id="SSF46894">
    <property type="entry name" value="C-terminal effector domain of the bipartite response regulators"/>
    <property type="match status" value="1"/>
</dbReference>
<dbReference type="InterPro" id="IPR036388">
    <property type="entry name" value="WH-like_DNA-bd_sf"/>
</dbReference>
<dbReference type="AlphaFoldDB" id="A0AAN0RMQ8"/>
<accession>A0AAN0RMQ8</accession>
<dbReference type="InterPro" id="IPR000792">
    <property type="entry name" value="Tscrpt_reg_LuxR_C"/>
</dbReference>
<dbReference type="Proteomes" id="UP000029413">
    <property type="component" value="Chromosome 3"/>
</dbReference>
<protein>
    <recommendedName>
        <fullName evidence="1">HTH luxR-type domain-containing protein</fullName>
    </recommendedName>
</protein>
<evidence type="ECO:0000313" key="3">
    <source>
        <dbReference type="Proteomes" id="UP000029413"/>
    </source>
</evidence>
<reference evidence="2 3" key="1">
    <citation type="submission" date="2014-05" db="EMBL/GenBank/DDBJ databases">
        <authorList>
            <person name="Bishop-Lilly K.A."/>
            <person name="Broomall S.M."/>
            <person name="Chain P.S."/>
            <person name="Chertkov O."/>
            <person name="Coyne S.R."/>
            <person name="Daligault H.E."/>
            <person name="Davenport K.W."/>
            <person name="Erkkila T."/>
            <person name="Frey K.G."/>
            <person name="Gibbons H.S."/>
            <person name="Gu W."/>
            <person name="Jaissle J."/>
            <person name="Johnson S.L."/>
            <person name="Koroleva G.I."/>
            <person name="Ladner J.T."/>
            <person name="Lo C.-C."/>
            <person name="Minogue T.D."/>
            <person name="Munk C."/>
            <person name="Palacios G.F."/>
            <person name="Redden C.L."/>
            <person name="Rosenzweig C.N."/>
            <person name="Scholz M.B."/>
            <person name="Teshima H."/>
            <person name="Xu Y."/>
        </authorList>
    </citation>
    <scope>NUCLEOTIDE SEQUENCE [LARGE SCALE GENOMIC DNA]</scope>
    <source>
        <strain evidence="2 3">DDS 22E-1</strain>
    </source>
</reference>
<feature type="domain" description="HTH luxR-type" evidence="1">
    <location>
        <begin position="309"/>
        <end position="366"/>
    </location>
</feature>
<dbReference type="Gene3D" id="1.10.10.10">
    <property type="entry name" value="Winged helix-like DNA-binding domain superfamily/Winged helix DNA-binding domain"/>
    <property type="match status" value="1"/>
</dbReference>
<evidence type="ECO:0000313" key="2">
    <source>
        <dbReference type="EMBL" id="AIO30519.1"/>
    </source>
</evidence>
<evidence type="ECO:0000259" key="1">
    <source>
        <dbReference type="SMART" id="SM00421"/>
    </source>
</evidence>
<dbReference type="EMBL" id="CP007782">
    <property type="protein sequence ID" value="AIO30519.1"/>
    <property type="molecule type" value="Genomic_DNA"/>
</dbReference>
<dbReference type="Gene3D" id="3.30.450.20">
    <property type="entry name" value="PAS domain"/>
    <property type="match status" value="1"/>
</dbReference>
<keyword evidence="3" id="KW-1185">Reference proteome</keyword>